<dbReference type="Proteomes" id="UP000070444">
    <property type="component" value="Unassembled WGS sequence"/>
</dbReference>
<dbReference type="AlphaFoldDB" id="A0A137NXC0"/>
<evidence type="ECO:0000313" key="1">
    <source>
        <dbReference type="EMBL" id="KXN67483.1"/>
    </source>
</evidence>
<organism evidence="1 2">
    <name type="scientific">Conidiobolus coronatus (strain ATCC 28846 / CBS 209.66 / NRRL 28638)</name>
    <name type="common">Delacroixia coronata</name>
    <dbReference type="NCBI Taxonomy" id="796925"/>
    <lineage>
        <taxon>Eukaryota</taxon>
        <taxon>Fungi</taxon>
        <taxon>Fungi incertae sedis</taxon>
        <taxon>Zoopagomycota</taxon>
        <taxon>Entomophthoromycotina</taxon>
        <taxon>Entomophthoromycetes</taxon>
        <taxon>Entomophthorales</taxon>
        <taxon>Ancylistaceae</taxon>
        <taxon>Conidiobolus</taxon>
    </lineage>
</organism>
<sequence length="336" mass="37583">MQLNTIVITLLATAVQGRRHHYSLKAADPPSGATCYRGNQKQYPVSGNDTPPCWYSEPDNSFSCYEYEPATGKCPKFPNPVNKPGKPVDNKTCYRGNQKQYPVSGKDTPPCWYREADGSNSCYEYEPATGKCPNFPNPISKPSYHLRASSHRSHRGSRHHYSALAAADPPSGATCYRGNQKQYPVSGNDTPPCWYSEPDNSFSCYEYEPATGKCPKFPNPVNKPGKPVDNKTCYRGNQKQYPVSGKDTPPCWYREADGSNSCYEYEPATGKCPNFPNPISKPTFHLMAEQKVDKDTCYAGNMRDKPVQDPKRELCWYKQGDGVNACFAKINGKCPW</sequence>
<reference evidence="1 2" key="1">
    <citation type="journal article" date="2015" name="Genome Biol. Evol.">
        <title>Phylogenomic analyses indicate that early fungi evolved digesting cell walls of algal ancestors of land plants.</title>
        <authorList>
            <person name="Chang Y."/>
            <person name="Wang S."/>
            <person name="Sekimoto S."/>
            <person name="Aerts A.L."/>
            <person name="Choi C."/>
            <person name="Clum A."/>
            <person name="LaButti K.M."/>
            <person name="Lindquist E.A."/>
            <person name="Yee Ngan C."/>
            <person name="Ohm R.A."/>
            <person name="Salamov A.A."/>
            <person name="Grigoriev I.V."/>
            <person name="Spatafora J.W."/>
            <person name="Berbee M.L."/>
        </authorList>
    </citation>
    <scope>NUCLEOTIDE SEQUENCE [LARGE SCALE GENOMIC DNA]</scope>
    <source>
        <strain evidence="1 2">NRRL 28638</strain>
    </source>
</reference>
<evidence type="ECO:0000313" key="2">
    <source>
        <dbReference type="Proteomes" id="UP000070444"/>
    </source>
</evidence>
<dbReference type="EMBL" id="KQ964634">
    <property type="protein sequence ID" value="KXN67483.1"/>
    <property type="molecule type" value="Genomic_DNA"/>
</dbReference>
<accession>A0A137NXC0</accession>
<protein>
    <submittedName>
        <fullName evidence="1">Uncharacterized protein</fullName>
    </submittedName>
</protein>
<keyword evidence="2" id="KW-1185">Reference proteome</keyword>
<gene>
    <name evidence="1" type="ORF">CONCODRAFT_10455</name>
</gene>
<proteinExistence type="predicted"/>
<name>A0A137NXC0_CONC2</name>